<name>A0ABQ4XIK1_9ASTR</name>
<dbReference type="EMBL" id="BQNB010009555">
    <property type="protein sequence ID" value="GJS65134.1"/>
    <property type="molecule type" value="Genomic_DNA"/>
</dbReference>
<dbReference type="InterPro" id="IPR021109">
    <property type="entry name" value="Peptidase_aspartic_dom_sf"/>
</dbReference>
<reference evidence="1" key="1">
    <citation type="journal article" date="2022" name="Int. J. Mol. Sci.">
        <title>Draft Genome of Tanacetum Coccineum: Genomic Comparison of Closely Related Tanacetum-Family Plants.</title>
        <authorList>
            <person name="Yamashiro T."/>
            <person name="Shiraishi A."/>
            <person name="Nakayama K."/>
            <person name="Satake H."/>
        </authorList>
    </citation>
    <scope>NUCLEOTIDE SEQUENCE</scope>
</reference>
<comment type="caution">
    <text evidence="1">The sequence shown here is derived from an EMBL/GenBank/DDBJ whole genome shotgun (WGS) entry which is preliminary data.</text>
</comment>
<organism evidence="1 2">
    <name type="scientific">Tanacetum coccineum</name>
    <dbReference type="NCBI Taxonomy" id="301880"/>
    <lineage>
        <taxon>Eukaryota</taxon>
        <taxon>Viridiplantae</taxon>
        <taxon>Streptophyta</taxon>
        <taxon>Embryophyta</taxon>
        <taxon>Tracheophyta</taxon>
        <taxon>Spermatophyta</taxon>
        <taxon>Magnoliopsida</taxon>
        <taxon>eudicotyledons</taxon>
        <taxon>Gunneridae</taxon>
        <taxon>Pentapetalae</taxon>
        <taxon>asterids</taxon>
        <taxon>campanulids</taxon>
        <taxon>Asterales</taxon>
        <taxon>Asteraceae</taxon>
        <taxon>Asteroideae</taxon>
        <taxon>Anthemideae</taxon>
        <taxon>Anthemidinae</taxon>
        <taxon>Tanacetum</taxon>
    </lineage>
</organism>
<dbReference type="CDD" id="cd00303">
    <property type="entry name" value="retropepsin_like"/>
    <property type="match status" value="1"/>
</dbReference>
<proteinExistence type="predicted"/>
<reference evidence="1" key="2">
    <citation type="submission" date="2022-01" db="EMBL/GenBank/DDBJ databases">
        <authorList>
            <person name="Yamashiro T."/>
            <person name="Shiraishi A."/>
            <person name="Satake H."/>
            <person name="Nakayama K."/>
        </authorList>
    </citation>
    <scope>NUCLEOTIDE SEQUENCE</scope>
</reference>
<keyword evidence="2" id="KW-1185">Reference proteome</keyword>
<accession>A0ABQ4XIK1</accession>
<protein>
    <submittedName>
        <fullName evidence="1">Uncharacterized protein</fullName>
    </submittedName>
</protein>
<evidence type="ECO:0000313" key="2">
    <source>
        <dbReference type="Proteomes" id="UP001151760"/>
    </source>
</evidence>
<dbReference type="Proteomes" id="UP001151760">
    <property type="component" value="Unassembled WGS sequence"/>
</dbReference>
<dbReference type="Gene3D" id="2.40.70.10">
    <property type="entry name" value="Acid Proteases"/>
    <property type="match status" value="1"/>
</dbReference>
<sequence length="356" mass="40661">MEKIREEMRNVASTLTIGQSGARKQSDNQRGLNNMQLSRVTKIEFPRFKGEDVRGWLFKCEQFFKVVGVLEDQKPRSLAELYGLAKLQEANMNAMKSKNKMPLLPNSRFNGYNSTYLNSLEPVSLPTLNSNWRNRTANPNTAPIRKQLTQKELEEKRAKNLCFYGDKKYAHGHKCPSQMFSLEVVVDNDKEDIEEDSVSHISLNSLIGRNTFQTMRVIGYVGKHEIHILIDSSSSHNFLDSKTAKKLGYQLKSTCPLQVYVANGGCEMVLGIQWLSTFGNITCNFRDLKMSFQYNGRMINLRGSQKGAVQWLQVLNMVSAKKNDAPKGLQILIEDYNDVFVKVSNNTSIWKYNTYQ</sequence>
<evidence type="ECO:0000313" key="1">
    <source>
        <dbReference type="EMBL" id="GJS65134.1"/>
    </source>
</evidence>
<gene>
    <name evidence="1" type="ORF">Tco_0679698</name>
</gene>